<comment type="caution">
    <text evidence="2">The sequence shown here is derived from an EMBL/GenBank/DDBJ whole genome shotgun (WGS) entry which is preliminary data.</text>
</comment>
<name>A0A812S724_9DINO</name>
<dbReference type="SMART" id="SM00015">
    <property type="entry name" value="IQ"/>
    <property type="match status" value="7"/>
</dbReference>
<evidence type="ECO:0000313" key="3">
    <source>
        <dbReference type="Proteomes" id="UP000604046"/>
    </source>
</evidence>
<dbReference type="PANTHER" id="PTHR45661">
    <property type="entry name" value="SURFACE ANTIGEN"/>
    <property type="match status" value="1"/>
</dbReference>
<gene>
    <name evidence="2" type="primary">BSPAL1</name>
    <name evidence="2" type="ORF">SNAT2548_LOCUS25793</name>
</gene>
<dbReference type="Gene3D" id="3.80.10.10">
    <property type="entry name" value="Ribonuclease Inhibitor"/>
    <property type="match status" value="3"/>
</dbReference>
<dbReference type="Pfam" id="PF00612">
    <property type="entry name" value="IQ"/>
    <property type="match status" value="6"/>
</dbReference>
<reference evidence="2" key="1">
    <citation type="submission" date="2021-02" db="EMBL/GenBank/DDBJ databases">
        <authorList>
            <person name="Dougan E. K."/>
            <person name="Rhodes N."/>
            <person name="Thang M."/>
            <person name="Chan C."/>
        </authorList>
    </citation>
    <scope>NUCLEOTIDE SEQUENCE</scope>
</reference>
<proteinExistence type="predicted"/>
<dbReference type="PROSITE" id="PS50096">
    <property type="entry name" value="IQ"/>
    <property type="match status" value="6"/>
</dbReference>
<dbReference type="InterPro" id="IPR026906">
    <property type="entry name" value="LRR_5"/>
</dbReference>
<dbReference type="InterPro" id="IPR032675">
    <property type="entry name" value="LRR_dom_sf"/>
</dbReference>
<dbReference type="InterPro" id="IPR000048">
    <property type="entry name" value="IQ_motif_EF-hand-BS"/>
</dbReference>
<dbReference type="Proteomes" id="UP000604046">
    <property type="component" value="Unassembled WGS sequence"/>
</dbReference>
<sequence length="897" mass="98271">MGVCKVSGTSTARQALPLRAGTESPADSCPTPCRACGLGARHTRSPEKGATPRPRASYALSVRRGRRTVLGPGLLTPPSAGRCPPKGASCGGGDHDFVRLRHVLPQASRRVDFREVESGWKLWDFEFCRLRDAEALHDKFFKQMKDIEEVRCLHMEEIQKEMRRGLTELRSEVEGLRGFQSLRDTLAASLQPILDELSELREAVVTQVQPSKVAACNVDKVHREEHERQQEEAATKIQAVHRGNMARKDVQDQHGQAIPKIEVKEAPKQQQEEAATKIQAVHRGNVARKEGHHRQEKAAQKIQADQDPQKHEEDAATKIQAVHRGNLARKEHDAQQKEAKQVQANTGLTMLCCHVPLHVAWVLFSVCLEEEQDRQQEQAATKIQAVHRGNVARKEHDAQQKEAKQVQANTGLTMLCCHVPLHVAWVLFSVCLEEEQDRQQEQAATKIQAVHRGNVARKETQGKQEKAACKIQDRQQEEAATKIQAVHRGNLARKEKHQSQEEKATSKDQEDRRQQEEAATKIQAHLSGKVAVLEASAETTVREFKERLLGWNCDNELTRMITSVEMMAGSRQLSNEDETLKDAGVSSEAGLHVVFRQNIVECAGKGEAHDFDLESGKTLVWVNIPEGHKKTRHGAFENCASVAGVTIPDSVTQITHRVFASCGSLRSVTIPSSVTRIGVAAFERCFSLTSVGIPNSVTQIDRRAFAACTALTSVRIPNSLTQIGPQAFEACGSLTSVVIPNSVMQIGQDAFRDCRSLTSVAIPDSVTKIGASAFAECSSLTSVTIPSSVTQMGDYAFFGCSSLTSVAIPNSVTQIGQGTFHHCSSLTSVEIPKSVTEIGRHAFVGCSSLTSVVIPDSVTQICQGAFTNCRSLTSVTIPDSVTHIADCAFTGCSFSRA</sequence>
<evidence type="ECO:0000256" key="1">
    <source>
        <dbReference type="SAM" id="MobiDB-lite"/>
    </source>
</evidence>
<dbReference type="CDD" id="cd23767">
    <property type="entry name" value="IQCD"/>
    <property type="match status" value="1"/>
</dbReference>
<accession>A0A812S724</accession>
<dbReference type="InterPro" id="IPR027417">
    <property type="entry name" value="P-loop_NTPase"/>
</dbReference>
<dbReference type="PANTHER" id="PTHR45661:SF3">
    <property type="entry name" value="IG-LIKE DOMAIN-CONTAINING PROTEIN"/>
    <property type="match status" value="1"/>
</dbReference>
<feature type="compositionally biased region" description="Basic and acidic residues" evidence="1">
    <location>
        <begin position="497"/>
        <end position="519"/>
    </location>
</feature>
<dbReference type="EMBL" id="CAJNDS010002409">
    <property type="protein sequence ID" value="CAE7462988.1"/>
    <property type="molecule type" value="Genomic_DNA"/>
</dbReference>
<protein>
    <submittedName>
        <fullName evidence="2">BSPAL1 protein</fullName>
    </submittedName>
</protein>
<dbReference type="OrthoDB" id="6363818at2759"/>
<keyword evidence="3" id="KW-1185">Reference proteome</keyword>
<feature type="region of interest" description="Disordered" evidence="1">
    <location>
        <begin position="286"/>
        <end position="314"/>
    </location>
</feature>
<dbReference type="Pfam" id="PF13306">
    <property type="entry name" value="LRR_5"/>
    <property type="match status" value="1"/>
</dbReference>
<evidence type="ECO:0000313" key="2">
    <source>
        <dbReference type="EMBL" id="CAE7462988.1"/>
    </source>
</evidence>
<dbReference type="SUPFAM" id="SSF52058">
    <property type="entry name" value="L domain-like"/>
    <property type="match status" value="1"/>
</dbReference>
<dbReference type="Gene3D" id="1.20.5.190">
    <property type="match status" value="3"/>
</dbReference>
<dbReference type="AlphaFoldDB" id="A0A812S724"/>
<dbReference type="InterPro" id="IPR053139">
    <property type="entry name" value="Surface_bspA-like"/>
</dbReference>
<organism evidence="2 3">
    <name type="scientific">Symbiodinium natans</name>
    <dbReference type="NCBI Taxonomy" id="878477"/>
    <lineage>
        <taxon>Eukaryota</taxon>
        <taxon>Sar</taxon>
        <taxon>Alveolata</taxon>
        <taxon>Dinophyceae</taxon>
        <taxon>Suessiales</taxon>
        <taxon>Symbiodiniaceae</taxon>
        <taxon>Symbiodinium</taxon>
    </lineage>
</organism>
<feature type="region of interest" description="Disordered" evidence="1">
    <location>
        <begin position="485"/>
        <end position="520"/>
    </location>
</feature>
<dbReference type="SUPFAM" id="SSF52540">
    <property type="entry name" value="P-loop containing nucleoside triphosphate hydrolases"/>
    <property type="match status" value="1"/>
</dbReference>